<dbReference type="PANTHER" id="PTHR43108:SF8">
    <property type="entry name" value="SD21168P"/>
    <property type="match status" value="1"/>
</dbReference>
<dbReference type="EMBL" id="GL833123">
    <property type="protein sequence ID" value="EGB11107.1"/>
    <property type="molecule type" value="Genomic_DNA"/>
</dbReference>
<dbReference type="GO" id="GO:0008449">
    <property type="term" value="F:N-acetylglucosamine-6-sulfatase activity"/>
    <property type="evidence" value="ECO:0007669"/>
    <property type="project" value="TreeGrafter"/>
</dbReference>
<reference evidence="4 5" key="1">
    <citation type="journal article" date="2011" name="Proc. Natl. Acad. Sci. U.S.A.">
        <title>Niche of harmful alga Aureococcus anophagefferens revealed through ecogenomics.</title>
        <authorList>
            <person name="Gobler C.J."/>
            <person name="Berry D.L."/>
            <person name="Dyhrman S.T."/>
            <person name="Wilhelm S.W."/>
            <person name="Salamov A."/>
            <person name="Lobanov A.V."/>
            <person name="Zhang Y."/>
            <person name="Collier J.L."/>
            <person name="Wurch L.L."/>
            <person name="Kustka A.B."/>
            <person name="Dill B.D."/>
            <person name="Shah M."/>
            <person name="VerBerkmoes N.C."/>
            <person name="Kuo A."/>
            <person name="Terry A."/>
            <person name="Pangilinan J."/>
            <person name="Lindquist E.A."/>
            <person name="Lucas S."/>
            <person name="Paulsen I.T."/>
            <person name="Hattenrath-Lehmann T.K."/>
            <person name="Talmage S.C."/>
            <person name="Walker E.A."/>
            <person name="Koch F."/>
            <person name="Burson A.M."/>
            <person name="Marcoval M.A."/>
            <person name="Tang Y.Z."/>
            <person name="Lecleir G.R."/>
            <person name="Coyne K.J."/>
            <person name="Berg G.M."/>
            <person name="Bertrand E.M."/>
            <person name="Saito M.A."/>
            <person name="Gladyshev V.N."/>
            <person name="Grigoriev I.V."/>
        </authorList>
    </citation>
    <scope>NUCLEOTIDE SEQUENCE [LARGE SCALE GENOMIC DNA]</scope>
    <source>
        <strain evidence="5">CCMP 1984</strain>
    </source>
</reference>
<dbReference type="SUPFAM" id="SSF53649">
    <property type="entry name" value="Alkaline phosphatase-like"/>
    <property type="match status" value="1"/>
</dbReference>
<comment type="similarity">
    <text evidence="1">Belongs to the sulfatase family.</text>
</comment>
<dbReference type="InterPro" id="IPR000917">
    <property type="entry name" value="Sulfatase_N"/>
</dbReference>
<evidence type="ECO:0000259" key="3">
    <source>
        <dbReference type="Pfam" id="PF00884"/>
    </source>
</evidence>
<name>F0Y2A5_AURAN</name>
<evidence type="ECO:0000256" key="1">
    <source>
        <dbReference type="ARBA" id="ARBA00008779"/>
    </source>
</evidence>
<dbReference type="Gene3D" id="3.40.720.10">
    <property type="entry name" value="Alkaline Phosphatase, subunit A"/>
    <property type="match status" value="1"/>
</dbReference>
<keyword evidence="2" id="KW-0732">Signal</keyword>
<keyword evidence="5" id="KW-1185">Reference proteome</keyword>
<dbReference type="KEGG" id="aaf:AURANDRAFT_62077"/>
<feature type="domain" description="Sulfatase N-terminal" evidence="3">
    <location>
        <begin position="44"/>
        <end position="369"/>
    </location>
</feature>
<dbReference type="OrthoDB" id="39084at2759"/>
<dbReference type="InterPro" id="IPR017850">
    <property type="entry name" value="Alkaline_phosphatase_core_sf"/>
</dbReference>
<dbReference type="PANTHER" id="PTHR43108">
    <property type="entry name" value="N-ACETYLGLUCOSAMINE-6-SULFATASE FAMILY MEMBER"/>
    <property type="match status" value="1"/>
</dbReference>
<protein>
    <recommendedName>
        <fullName evidence="3">Sulfatase N-terminal domain-containing protein</fullName>
    </recommendedName>
</protein>
<dbReference type="Proteomes" id="UP000002729">
    <property type="component" value="Unassembled WGS sequence"/>
</dbReference>
<dbReference type="GO" id="GO:0005539">
    <property type="term" value="F:glycosaminoglycan binding"/>
    <property type="evidence" value="ECO:0007669"/>
    <property type="project" value="TreeGrafter"/>
</dbReference>
<dbReference type="AlphaFoldDB" id="F0Y2A5"/>
<dbReference type="eggNOG" id="KOG3731">
    <property type="taxonomic scope" value="Eukaryota"/>
</dbReference>
<evidence type="ECO:0000313" key="5">
    <source>
        <dbReference type="Proteomes" id="UP000002729"/>
    </source>
</evidence>
<gene>
    <name evidence="4" type="ORF">AURANDRAFT_62077</name>
</gene>
<proteinExistence type="inferred from homology"/>
<feature type="signal peptide" evidence="2">
    <location>
        <begin position="1"/>
        <end position="19"/>
    </location>
</feature>
<dbReference type="CDD" id="cd16147">
    <property type="entry name" value="G6S"/>
    <property type="match status" value="1"/>
</dbReference>
<organism evidence="5">
    <name type="scientific">Aureococcus anophagefferens</name>
    <name type="common">Harmful bloom alga</name>
    <dbReference type="NCBI Taxonomy" id="44056"/>
    <lineage>
        <taxon>Eukaryota</taxon>
        <taxon>Sar</taxon>
        <taxon>Stramenopiles</taxon>
        <taxon>Ochrophyta</taxon>
        <taxon>Pelagophyceae</taxon>
        <taxon>Pelagomonadales</taxon>
        <taxon>Pelagomonadaceae</taxon>
        <taxon>Aureococcus</taxon>
    </lineage>
</organism>
<sequence length="537" mass="57862">MRALYAFFASALASTCSSSKQPNVVYIVTPARVTDDQDQMLGSSFPTVGGATPLPKTKRLLVDEGATFTNAFIHVPICNPSRSTTLTGRYFHNLRTTNTSWAAMHVNMDAVHNRSFGLVFQRAGYATALLGKYVNAMPEGYVPQGWSAYLANGGGDYFGPEFVARNAPGIPDGAYAAPKDAYTVSVVGNASVAFLERHLSKSEPVLLYCAPKAVHEPFNPPPWYADHWDPSWPAKPVRGPAWNATFDARRRHAANVPTQPMITAAAAEVVDGVYRNRWRSLMAVDDLVEALVTTVDARGATDRTYFVFTSDHGFQLGQLNMLMDKRHVYDWDTRVPLVIKGPGVGRGTTVGALVTNVDLAPTLAELCGVGRAFDWDGRSVAGPLKGEADETWRTSVLVEYYFNDANDKCVADCAAPKTAYPGADVWCGDLEEGDACWGPAPNGGCVGACYPTENAGNNFLGLRKIDGGVDLLYAKYENGTQTAANLTFRSPTARELFDTAADPWCTVNTYASADGGARAALDAELDAWFRCAGAACP</sequence>
<feature type="chain" id="PRO_5003262633" description="Sulfatase N-terminal domain-containing protein" evidence="2">
    <location>
        <begin position="20"/>
        <end position="537"/>
    </location>
</feature>
<evidence type="ECO:0000313" key="4">
    <source>
        <dbReference type="EMBL" id="EGB11107.1"/>
    </source>
</evidence>
<dbReference type="GeneID" id="20223724"/>
<accession>F0Y2A5</accession>
<dbReference type="InParanoid" id="F0Y2A5"/>
<dbReference type="Pfam" id="PF00884">
    <property type="entry name" value="Sulfatase"/>
    <property type="match status" value="1"/>
</dbReference>
<dbReference type="OMA" id="VFIEYYY"/>
<dbReference type="RefSeq" id="XP_009034657.1">
    <property type="nucleotide sequence ID" value="XM_009036409.1"/>
</dbReference>
<evidence type="ECO:0000256" key="2">
    <source>
        <dbReference type="SAM" id="SignalP"/>
    </source>
</evidence>